<feature type="compositionally biased region" description="Low complexity" evidence="1">
    <location>
        <begin position="514"/>
        <end position="527"/>
    </location>
</feature>
<name>A0A2J6Q671_9HELO</name>
<feature type="compositionally biased region" description="Polar residues" evidence="1">
    <location>
        <begin position="1"/>
        <end position="31"/>
    </location>
</feature>
<feature type="compositionally biased region" description="Acidic residues" evidence="1">
    <location>
        <begin position="120"/>
        <end position="136"/>
    </location>
</feature>
<evidence type="ECO:0000256" key="1">
    <source>
        <dbReference type="SAM" id="MobiDB-lite"/>
    </source>
</evidence>
<reference evidence="2 3" key="1">
    <citation type="submission" date="2016-05" db="EMBL/GenBank/DDBJ databases">
        <title>A degradative enzymes factory behind the ericoid mycorrhizal symbiosis.</title>
        <authorList>
            <consortium name="DOE Joint Genome Institute"/>
            <person name="Martino E."/>
            <person name="Morin E."/>
            <person name="Grelet G."/>
            <person name="Kuo A."/>
            <person name="Kohler A."/>
            <person name="Daghino S."/>
            <person name="Barry K."/>
            <person name="Choi C."/>
            <person name="Cichocki N."/>
            <person name="Clum A."/>
            <person name="Copeland A."/>
            <person name="Hainaut M."/>
            <person name="Haridas S."/>
            <person name="Labutti K."/>
            <person name="Lindquist E."/>
            <person name="Lipzen A."/>
            <person name="Khouja H.-R."/>
            <person name="Murat C."/>
            <person name="Ohm R."/>
            <person name="Olson A."/>
            <person name="Spatafora J."/>
            <person name="Veneault-Fourrey C."/>
            <person name="Henrissat B."/>
            <person name="Grigoriev I."/>
            <person name="Martin F."/>
            <person name="Perotto S."/>
        </authorList>
    </citation>
    <scope>NUCLEOTIDE SEQUENCE [LARGE SCALE GENOMIC DNA]</scope>
    <source>
        <strain evidence="2 3">UAMH 7357</strain>
    </source>
</reference>
<feature type="region of interest" description="Disordered" evidence="1">
    <location>
        <begin position="433"/>
        <end position="453"/>
    </location>
</feature>
<feature type="region of interest" description="Disordered" evidence="1">
    <location>
        <begin position="267"/>
        <end position="286"/>
    </location>
</feature>
<feature type="compositionally biased region" description="Basic and acidic residues" evidence="1">
    <location>
        <begin position="276"/>
        <end position="285"/>
    </location>
</feature>
<dbReference type="Proteomes" id="UP000235672">
    <property type="component" value="Unassembled WGS sequence"/>
</dbReference>
<feature type="compositionally biased region" description="Acidic residues" evidence="1">
    <location>
        <begin position="40"/>
        <end position="50"/>
    </location>
</feature>
<gene>
    <name evidence="2" type="ORF">NA56DRAFT_658810</name>
</gene>
<sequence length="721" mass="80266">MRHMSSPTPSDSSTLNHSLPSHENTLTTNNAGIKKASVSEQDEGDENLSSEEQYDIELRIAALVPLCRYPVKRIIIPPRSRGLGLMEIVPAVTATSQLERKAPEVPSRPKSRRKVRVLGDESESESVETEEQEVGWEDLGMGREEDETSSNRLPPPIPPRPKRRPKPAPVKSSLQPIFPARSVGDEDPAPFPARSVRKKKPVLPPPPLPLPKYCPPSILIPEPTKTPPSQPSKSIRDIFLPFPVPGARRDIESGLYVLASASTAASTSAGYEDESAGEREEKEAGKGVGVDEYEFPSGNWNPPLMRRMYSDCLAGRGIFNPKRLRLEALREALEDNLEVDWEKDAEEVFRKQRGVFSLADDGRTFRDPFLEMGISGNDVGDISKISGGVSPKAKTKGGGSERGVRMALGNESLHGLMVSPRIVGRDVVGEMGERRGSEEAVSATKDPTVDEDTPGKEWAVYEYMFHGWSLFSPENGNAKDHEGVEEQNEIINPFAGQFAVPGNEWTALLDKTESGSSDYSTPSRPSSQVPHMKEGEKLSYSSIQNPWTNAFDSLSARTQFQHAANEFFSGFDIEALVASMQEPGYELAETDSGKGSPELFHLGPHQPKQYCGCEFRYRHFHPTLQILKTHDPSEWCDCSSCSDFRVNRDVEKNRAEQNAAWKARLDELAVEVDDARAEEESRLLDLPDFKEDDNQEEFKPKKAHRVRDWVRSHLQCPTLRE</sequence>
<dbReference type="EMBL" id="KZ613480">
    <property type="protein sequence ID" value="PMD21741.1"/>
    <property type="molecule type" value="Genomic_DNA"/>
</dbReference>
<evidence type="ECO:0000313" key="2">
    <source>
        <dbReference type="EMBL" id="PMD21741.1"/>
    </source>
</evidence>
<evidence type="ECO:0000313" key="3">
    <source>
        <dbReference type="Proteomes" id="UP000235672"/>
    </source>
</evidence>
<feature type="region of interest" description="Disordered" evidence="1">
    <location>
        <begin position="98"/>
        <end position="236"/>
    </location>
</feature>
<keyword evidence="3" id="KW-1185">Reference proteome</keyword>
<feature type="compositionally biased region" description="Pro residues" evidence="1">
    <location>
        <begin position="202"/>
        <end position="214"/>
    </location>
</feature>
<feature type="region of interest" description="Disordered" evidence="1">
    <location>
        <begin position="1"/>
        <end position="50"/>
    </location>
</feature>
<proteinExistence type="predicted"/>
<organism evidence="2 3">
    <name type="scientific">Hyaloscypha hepaticicola</name>
    <dbReference type="NCBI Taxonomy" id="2082293"/>
    <lineage>
        <taxon>Eukaryota</taxon>
        <taxon>Fungi</taxon>
        <taxon>Dikarya</taxon>
        <taxon>Ascomycota</taxon>
        <taxon>Pezizomycotina</taxon>
        <taxon>Leotiomycetes</taxon>
        <taxon>Helotiales</taxon>
        <taxon>Hyaloscyphaceae</taxon>
        <taxon>Hyaloscypha</taxon>
    </lineage>
</organism>
<protein>
    <submittedName>
        <fullName evidence="2">Uncharacterized protein</fullName>
    </submittedName>
</protein>
<dbReference type="OrthoDB" id="10629041at2759"/>
<feature type="region of interest" description="Disordered" evidence="1">
    <location>
        <begin position="512"/>
        <end position="535"/>
    </location>
</feature>
<dbReference type="AlphaFoldDB" id="A0A2J6Q671"/>
<accession>A0A2J6Q671</accession>